<sequence length="392" mass="41690">MAKKDKAAKKRAKKAPHPATLAAQTLEGVSPRDGAVVPDVRPSTTYARDADNGLIGDAVYARDASPSVRPAERLLAELEGGEAALLFASGMAGAAAVFQALRPGDHVIAPKVMYWSLRNWLVQFCADWGLKLDLVEASDPEAIEAAVRPGETALVWIETPCNPTWDVIDIASAADVAHAAGALLAVDSTVATPVHTRPLEFGADLVFHAATKSLNGHSDVVAGALVTDDPEAEIWQRIRANRANVGAILGPFEAWLLLRGMRTLYLRVPRASQNAMAIARHFDGHPKVANVLYPGLEGHPGHGIAALQMTDGFGAMLSLRIQGGRKSALKVLGACNRFLRATSLGGVESLIEHRATIEGDRSPVPDDLLRLSIGIEEVQDLIADLEQALDHA</sequence>
<dbReference type="SUPFAM" id="SSF53383">
    <property type="entry name" value="PLP-dependent transferases"/>
    <property type="match status" value="1"/>
</dbReference>
<dbReference type="FunFam" id="3.40.640.10:FF:000046">
    <property type="entry name" value="Cystathionine gamma-lyase"/>
    <property type="match status" value="1"/>
</dbReference>
<proteinExistence type="inferred from homology"/>
<dbReference type="AlphaFoldDB" id="A0A934V106"/>
<dbReference type="Pfam" id="PF01053">
    <property type="entry name" value="Cys_Met_Meta_PP"/>
    <property type="match status" value="1"/>
</dbReference>
<keyword evidence="8" id="KW-1185">Reference proteome</keyword>
<feature type="region of interest" description="Disordered" evidence="6">
    <location>
        <begin position="1"/>
        <end position="27"/>
    </location>
</feature>
<dbReference type="GO" id="GO:0030170">
    <property type="term" value="F:pyridoxal phosphate binding"/>
    <property type="evidence" value="ECO:0007669"/>
    <property type="project" value="InterPro"/>
</dbReference>
<dbReference type="PANTHER" id="PTHR11808">
    <property type="entry name" value="TRANS-SULFURATION ENZYME FAMILY MEMBER"/>
    <property type="match status" value="1"/>
</dbReference>
<dbReference type="InterPro" id="IPR015424">
    <property type="entry name" value="PyrdxlP-dep_Trfase"/>
</dbReference>
<comment type="caution">
    <text evidence="7">The sequence shown here is derived from an EMBL/GenBank/DDBJ whole genome shotgun (WGS) entry which is preliminary data.</text>
</comment>
<dbReference type="GO" id="GO:0019343">
    <property type="term" value="P:cysteine biosynthetic process via cystathionine"/>
    <property type="evidence" value="ECO:0007669"/>
    <property type="project" value="TreeGrafter"/>
</dbReference>
<evidence type="ECO:0000256" key="1">
    <source>
        <dbReference type="ARBA" id="ARBA00001933"/>
    </source>
</evidence>
<evidence type="ECO:0000256" key="4">
    <source>
        <dbReference type="PIRSR" id="PIRSR001434-2"/>
    </source>
</evidence>
<evidence type="ECO:0000256" key="6">
    <source>
        <dbReference type="SAM" id="MobiDB-lite"/>
    </source>
</evidence>
<dbReference type="CDD" id="cd00614">
    <property type="entry name" value="CGS_like"/>
    <property type="match status" value="1"/>
</dbReference>
<dbReference type="GO" id="GO:0005737">
    <property type="term" value="C:cytoplasm"/>
    <property type="evidence" value="ECO:0007669"/>
    <property type="project" value="TreeGrafter"/>
</dbReference>
<comment type="similarity">
    <text evidence="2 5">Belongs to the trans-sulfuration enzymes family.</text>
</comment>
<dbReference type="PANTHER" id="PTHR11808:SF15">
    <property type="entry name" value="CYSTATHIONINE GAMMA-LYASE"/>
    <property type="match status" value="1"/>
</dbReference>
<keyword evidence="3 4" id="KW-0663">Pyridoxal phosphate</keyword>
<dbReference type="GO" id="GO:0004123">
    <property type="term" value="F:cystathionine gamma-lyase activity"/>
    <property type="evidence" value="ECO:0007669"/>
    <property type="project" value="TreeGrafter"/>
</dbReference>
<reference evidence="7" key="2">
    <citation type="journal article" date="2020" name="Microorganisms">
        <title>Osmotic Adaptation and Compatible Solute Biosynthesis of Phototrophic Bacteria as Revealed from Genome Analyses.</title>
        <authorList>
            <person name="Imhoff J.F."/>
            <person name="Rahn T."/>
            <person name="Kunzel S."/>
            <person name="Keller A."/>
            <person name="Neulinger S.C."/>
        </authorList>
    </citation>
    <scope>NUCLEOTIDE SEQUENCE</scope>
    <source>
        <strain evidence="7">DSM 9154</strain>
    </source>
</reference>
<dbReference type="Gene3D" id="3.40.640.10">
    <property type="entry name" value="Type I PLP-dependent aspartate aminotransferase-like (Major domain)"/>
    <property type="match status" value="1"/>
</dbReference>
<name>A0A934V106_9PROT</name>
<dbReference type="RefSeq" id="WP_051432072.1">
    <property type="nucleotide sequence ID" value="NZ_NRRE01000026.1"/>
</dbReference>
<accession>A0A934V106</accession>
<dbReference type="Proteomes" id="UP000778970">
    <property type="component" value="Unassembled WGS sequence"/>
</dbReference>
<evidence type="ECO:0000256" key="3">
    <source>
        <dbReference type="ARBA" id="ARBA00022898"/>
    </source>
</evidence>
<comment type="cofactor">
    <cofactor evidence="1 5">
        <name>pyridoxal 5'-phosphate</name>
        <dbReference type="ChEBI" id="CHEBI:597326"/>
    </cofactor>
</comment>
<dbReference type="InterPro" id="IPR000277">
    <property type="entry name" value="Cys/Met-Metab_PyrdxlP-dep_enz"/>
</dbReference>
<evidence type="ECO:0000313" key="8">
    <source>
        <dbReference type="Proteomes" id="UP000778970"/>
    </source>
</evidence>
<protein>
    <submittedName>
        <fullName evidence="7">Cystathionine gamma-synthase</fullName>
    </submittedName>
</protein>
<reference evidence="7" key="1">
    <citation type="submission" date="2017-08" db="EMBL/GenBank/DDBJ databases">
        <authorList>
            <person name="Imhoff J.F."/>
            <person name="Rahn T."/>
            <person name="Kuenzel S."/>
            <person name="Neulinger S.C."/>
        </authorList>
    </citation>
    <scope>NUCLEOTIDE SEQUENCE</scope>
    <source>
        <strain evidence="7">DSM 9154</strain>
    </source>
</reference>
<evidence type="ECO:0000313" key="7">
    <source>
        <dbReference type="EMBL" id="MBK1698050.1"/>
    </source>
</evidence>
<dbReference type="InterPro" id="IPR015422">
    <property type="entry name" value="PyrdxlP-dep_Trfase_small"/>
</dbReference>
<dbReference type="PIRSF" id="PIRSF001434">
    <property type="entry name" value="CGS"/>
    <property type="match status" value="1"/>
</dbReference>
<evidence type="ECO:0000256" key="2">
    <source>
        <dbReference type="ARBA" id="ARBA00009077"/>
    </source>
</evidence>
<dbReference type="Gene3D" id="3.90.1150.10">
    <property type="entry name" value="Aspartate Aminotransferase, domain 1"/>
    <property type="match status" value="1"/>
</dbReference>
<organism evidence="7 8">
    <name type="scientific">Rhodovibrio salinarum</name>
    <dbReference type="NCBI Taxonomy" id="1087"/>
    <lineage>
        <taxon>Bacteria</taxon>
        <taxon>Pseudomonadati</taxon>
        <taxon>Pseudomonadota</taxon>
        <taxon>Alphaproteobacteria</taxon>
        <taxon>Rhodospirillales</taxon>
        <taxon>Rhodovibrionaceae</taxon>
        <taxon>Rhodovibrio</taxon>
    </lineage>
</organism>
<dbReference type="InterPro" id="IPR015421">
    <property type="entry name" value="PyrdxlP-dep_Trfase_major"/>
</dbReference>
<gene>
    <name evidence="7" type="ORF">CKO21_12450</name>
</gene>
<dbReference type="EMBL" id="NRRE01000026">
    <property type="protein sequence ID" value="MBK1698050.1"/>
    <property type="molecule type" value="Genomic_DNA"/>
</dbReference>
<evidence type="ECO:0000256" key="5">
    <source>
        <dbReference type="RuleBase" id="RU362118"/>
    </source>
</evidence>
<dbReference type="GO" id="GO:0019346">
    <property type="term" value="P:transsulfuration"/>
    <property type="evidence" value="ECO:0007669"/>
    <property type="project" value="InterPro"/>
</dbReference>
<feature type="modified residue" description="N6-(pyridoxal phosphate)lysine" evidence="4">
    <location>
        <position position="212"/>
    </location>
</feature>
<feature type="compositionally biased region" description="Basic residues" evidence="6">
    <location>
        <begin position="1"/>
        <end position="16"/>
    </location>
</feature>